<organism evidence="1 2">
    <name type="scientific">Trachymyrmex cornetzi</name>
    <dbReference type="NCBI Taxonomy" id="471704"/>
    <lineage>
        <taxon>Eukaryota</taxon>
        <taxon>Metazoa</taxon>
        <taxon>Ecdysozoa</taxon>
        <taxon>Arthropoda</taxon>
        <taxon>Hexapoda</taxon>
        <taxon>Insecta</taxon>
        <taxon>Pterygota</taxon>
        <taxon>Neoptera</taxon>
        <taxon>Endopterygota</taxon>
        <taxon>Hymenoptera</taxon>
        <taxon>Apocrita</taxon>
        <taxon>Aculeata</taxon>
        <taxon>Formicoidea</taxon>
        <taxon>Formicidae</taxon>
        <taxon>Myrmicinae</taxon>
        <taxon>Trachymyrmex</taxon>
    </lineage>
</organism>
<proteinExistence type="predicted"/>
<keyword evidence="2" id="KW-1185">Reference proteome</keyword>
<dbReference type="STRING" id="471704.A0A151IVX3"/>
<sequence>MIPVDPLLLFQRICVLKKTDEELKDYLNYELAPYPLALFEDGKLRKTKKSTFYELFSEISIDLKSLQNIHYVIDGGMLLHRCKWQLNETFKMICDLYVRYLKNNYNSNTYVVFDGYKKDSIKLAERNRRALKNKCADIEFDENMSLKIAQDKFLSNNKNKSRLIEMLRITLADNNIFTCQAESDADTLIVHTAINLEKKNVAIVSEDKCSTYHSNE</sequence>
<evidence type="ECO:0000313" key="2">
    <source>
        <dbReference type="Proteomes" id="UP000078492"/>
    </source>
</evidence>
<name>A0A151IVX3_9HYME</name>
<dbReference type="SUPFAM" id="SSF88723">
    <property type="entry name" value="PIN domain-like"/>
    <property type="match status" value="1"/>
</dbReference>
<dbReference type="Gene3D" id="3.40.50.1010">
    <property type="entry name" value="5'-nuclease"/>
    <property type="match status" value="1"/>
</dbReference>
<dbReference type="AlphaFoldDB" id="A0A151IVX3"/>
<dbReference type="EMBL" id="KQ980881">
    <property type="protein sequence ID" value="KYN11975.1"/>
    <property type="molecule type" value="Genomic_DNA"/>
</dbReference>
<protein>
    <recommendedName>
        <fullName evidence="3">Protein asteroid</fullName>
    </recommendedName>
</protein>
<gene>
    <name evidence="1" type="ORF">ALC57_15868</name>
</gene>
<accession>A0A151IVX3</accession>
<dbReference type="InterPro" id="IPR029060">
    <property type="entry name" value="PIN-like_dom_sf"/>
</dbReference>
<dbReference type="Proteomes" id="UP000078492">
    <property type="component" value="Unassembled WGS sequence"/>
</dbReference>
<evidence type="ECO:0000313" key="1">
    <source>
        <dbReference type="EMBL" id="KYN11975.1"/>
    </source>
</evidence>
<evidence type="ECO:0008006" key="3">
    <source>
        <dbReference type="Google" id="ProtNLM"/>
    </source>
</evidence>
<reference evidence="1 2" key="1">
    <citation type="submission" date="2015-09" db="EMBL/GenBank/DDBJ databases">
        <title>Trachymyrmex cornetzi WGS genome.</title>
        <authorList>
            <person name="Nygaard S."/>
            <person name="Hu H."/>
            <person name="Boomsma J."/>
            <person name="Zhang G."/>
        </authorList>
    </citation>
    <scope>NUCLEOTIDE SEQUENCE [LARGE SCALE GENOMIC DNA]</scope>
    <source>
        <strain evidence="1">Tcor2-1</strain>
        <tissue evidence="1">Whole body</tissue>
    </source>
</reference>